<dbReference type="EMBL" id="DF820478">
    <property type="protein sequence ID" value="GAK61270.1"/>
    <property type="molecule type" value="Genomic_DNA"/>
</dbReference>
<accession>A0A081C9L5</accession>
<proteinExistence type="predicted"/>
<organism evidence="1 2">
    <name type="scientific">Vecturithrix granuli</name>
    <dbReference type="NCBI Taxonomy" id="1499967"/>
    <lineage>
        <taxon>Bacteria</taxon>
        <taxon>Candidatus Moduliflexota</taxon>
        <taxon>Candidatus Vecturitrichia</taxon>
        <taxon>Candidatus Vecturitrichales</taxon>
        <taxon>Candidatus Vecturitrichaceae</taxon>
        <taxon>Candidatus Vecturithrix</taxon>
    </lineage>
</organism>
<dbReference type="AlphaFoldDB" id="A0A081C9L5"/>
<dbReference type="Proteomes" id="UP000030661">
    <property type="component" value="Unassembled WGS sequence"/>
</dbReference>
<protein>
    <submittedName>
        <fullName evidence="1">Uncharacterized protein</fullName>
    </submittedName>
</protein>
<reference evidence="1 2" key="1">
    <citation type="journal article" date="2015" name="PeerJ">
        <title>First genomic representation of candidate bacterial phylum KSB3 points to enhanced environmental sensing as a trigger of wastewater bulking.</title>
        <authorList>
            <person name="Sekiguchi Y."/>
            <person name="Ohashi A."/>
            <person name="Parks D.H."/>
            <person name="Yamauchi T."/>
            <person name="Tyson G.W."/>
            <person name="Hugenholtz P."/>
        </authorList>
    </citation>
    <scope>NUCLEOTIDE SEQUENCE [LARGE SCALE GENOMIC DNA]</scope>
</reference>
<sequence>MTAQTLKLDDIKYRSIEELLQFVSINKQILNIQLPWGEEVMIQPKTRLLPLPILDGYIPQGWKDAIYDESV</sequence>
<evidence type="ECO:0000313" key="1">
    <source>
        <dbReference type="EMBL" id="GAK61270.1"/>
    </source>
</evidence>
<dbReference type="HOGENOM" id="CLU_2766911_0_0_0"/>
<name>A0A081C9L5_VECG1</name>
<keyword evidence="2" id="KW-1185">Reference proteome</keyword>
<dbReference type="STRING" id="1499967.U27_01170"/>
<gene>
    <name evidence="1" type="ORF">U27_01170</name>
</gene>
<evidence type="ECO:0000313" key="2">
    <source>
        <dbReference type="Proteomes" id="UP000030661"/>
    </source>
</evidence>